<dbReference type="Proteomes" id="UP000663840">
    <property type="component" value="Unassembled WGS sequence"/>
</dbReference>
<organism evidence="1 3">
    <name type="scientific">Rhizoctonia solani</name>
    <dbReference type="NCBI Taxonomy" id="456999"/>
    <lineage>
        <taxon>Eukaryota</taxon>
        <taxon>Fungi</taxon>
        <taxon>Dikarya</taxon>
        <taxon>Basidiomycota</taxon>
        <taxon>Agaricomycotina</taxon>
        <taxon>Agaricomycetes</taxon>
        <taxon>Cantharellales</taxon>
        <taxon>Ceratobasidiaceae</taxon>
        <taxon>Rhizoctonia</taxon>
    </lineage>
</organism>
<dbReference type="EMBL" id="CP059672">
    <property type="protein sequence ID" value="QRW26455.1"/>
    <property type="molecule type" value="Genomic_DNA"/>
</dbReference>
<dbReference type="AlphaFoldDB" id="A0A8H2W5I9"/>
<dbReference type="Proteomes" id="UP000650533">
    <property type="component" value="Chromosome 15"/>
</dbReference>
<dbReference type="Gene3D" id="3.10.450.50">
    <property type="match status" value="1"/>
</dbReference>
<protein>
    <recommendedName>
        <fullName evidence="4">SnoaL-like domain-containing protein</fullName>
    </recommendedName>
</protein>
<gene>
    <name evidence="1" type="ORF">RDB_LOCUS1408</name>
    <name evidence="2" type="ORF">RhiXN_12116</name>
</gene>
<dbReference type="InterPro" id="IPR032710">
    <property type="entry name" value="NTF2-like_dom_sf"/>
</dbReference>
<evidence type="ECO:0000313" key="3">
    <source>
        <dbReference type="Proteomes" id="UP000663840"/>
    </source>
</evidence>
<sequence>MASSGPLVSAQGLTGEQLHAEENWLSEWTLAADSMDWSQWESFWDNNAFLQFSDTPKLEGKEAIAHHWREKFGFLDQFKHIRVVRRSFDVTSGLIYQTELLNYRIKGDPKARDIEIRALVVIHKKIGSATIEGFEAYFNQQPIADVVRELRGAKRPE</sequence>
<dbReference type="SUPFAM" id="SSF54427">
    <property type="entry name" value="NTF2-like"/>
    <property type="match status" value="1"/>
</dbReference>
<dbReference type="EMBL" id="CAJMWR010000021">
    <property type="protein sequence ID" value="CAE6335659.1"/>
    <property type="molecule type" value="Genomic_DNA"/>
</dbReference>
<name>A0A8H2W5I9_9AGAM</name>
<evidence type="ECO:0008006" key="4">
    <source>
        <dbReference type="Google" id="ProtNLM"/>
    </source>
</evidence>
<reference evidence="1" key="2">
    <citation type="submission" date="2021-01" db="EMBL/GenBank/DDBJ databases">
        <authorList>
            <person name="Kaushik A."/>
        </authorList>
    </citation>
    <scope>NUCLEOTIDE SEQUENCE</scope>
    <source>
        <strain evidence="1">AG1-1A</strain>
    </source>
</reference>
<evidence type="ECO:0000313" key="1">
    <source>
        <dbReference type="EMBL" id="CAE6335659.1"/>
    </source>
</evidence>
<reference evidence="2" key="1">
    <citation type="submission" date="2020-05" db="EMBL/GenBank/DDBJ databases">
        <title>Evolutionary and genomic comparisons of hybrid uninucleate and nonhybrid Rhizoctonia fungi.</title>
        <authorList>
            <person name="Li C."/>
            <person name="Chen X."/>
        </authorList>
    </citation>
    <scope>NUCLEOTIDE SEQUENCE</scope>
    <source>
        <strain evidence="2">AG-1 IA</strain>
    </source>
</reference>
<evidence type="ECO:0000313" key="2">
    <source>
        <dbReference type="EMBL" id="QRW26455.1"/>
    </source>
</evidence>
<accession>A0A8H2W5I9</accession>
<proteinExistence type="predicted"/>